<dbReference type="EMBL" id="SZPQ01000004">
    <property type="protein sequence ID" value="TKI07420.1"/>
    <property type="molecule type" value="Genomic_DNA"/>
</dbReference>
<evidence type="ECO:0000313" key="2">
    <source>
        <dbReference type="EMBL" id="TKI07420.1"/>
    </source>
</evidence>
<proteinExistence type="predicted"/>
<dbReference type="CDD" id="cd03139">
    <property type="entry name" value="GATase1_PfpI_2"/>
    <property type="match status" value="1"/>
</dbReference>
<keyword evidence="3" id="KW-1185">Reference proteome</keyword>
<dbReference type="Proteomes" id="UP000305202">
    <property type="component" value="Unassembled WGS sequence"/>
</dbReference>
<dbReference type="Gene3D" id="3.40.50.880">
    <property type="match status" value="1"/>
</dbReference>
<evidence type="ECO:0000259" key="1">
    <source>
        <dbReference type="Pfam" id="PF01965"/>
    </source>
</evidence>
<evidence type="ECO:0000313" key="3">
    <source>
        <dbReference type="Proteomes" id="UP000305202"/>
    </source>
</evidence>
<dbReference type="PANTHER" id="PTHR43130">
    <property type="entry name" value="ARAC-FAMILY TRANSCRIPTIONAL REGULATOR"/>
    <property type="match status" value="1"/>
</dbReference>
<comment type="caution">
    <text evidence="2">The sequence shown here is derived from an EMBL/GenBank/DDBJ whole genome shotgun (WGS) entry which is preliminary data.</text>
</comment>
<dbReference type="SUPFAM" id="SSF52317">
    <property type="entry name" value="Class I glutamine amidotransferase-like"/>
    <property type="match status" value="1"/>
</dbReference>
<accession>A0ABY2SRB9</accession>
<dbReference type="RefSeq" id="WP_136988991.1">
    <property type="nucleotide sequence ID" value="NZ_SZPQ01000004.1"/>
</dbReference>
<reference evidence="2 3" key="1">
    <citation type="submission" date="2019-04" db="EMBL/GenBank/DDBJ databases">
        <authorList>
            <person name="Li M."/>
            <person name="Gao C."/>
        </authorList>
    </citation>
    <scope>NUCLEOTIDE SEQUENCE [LARGE SCALE GENOMIC DNA]</scope>
    <source>
        <strain evidence="2 3">BGMRC 2031</strain>
    </source>
</reference>
<sequence>MVQPLTIVIPIYPGVTQLDFTGPHQFFSRVPDVRVIVASQDARPVEADGMVFTGLADLMTITGCDILCVPGGNGCFMAMENVAFLRRLHELGQRARFIGSVCTGSLLLAAAGLLKGKRAACHWAWRDLLPAFGVIADTGRVVRDGNIITGGGVTAGMDFALAIIAEAYGQSLAERIQLGLEYAPEPPFQAGRPETAPAPVRDAEIARLRAYRPARQAAVEAAAARLRSR</sequence>
<dbReference type="InterPro" id="IPR029062">
    <property type="entry name" value="Class_I_gatase-like"/>
</dbReference>
<dbReference type="InterPro" id="IPR002818">
    <property type="entry name" value="DJ-1/PfpI"/>
</dbReference>
<feature type="domain" description="DJ-1/PfpI" evidence="1">
    <location>
        <begin position="7"/>
        <end position="165"/>
    </location>
</feature>
<gene>
    <name evidence="2" type="ORF">FCN80_05875</name>
</gene>
<dbReference type="Pfam" id="PF01965">
    <property type="entry name" value="DJ-1_PfpI"/>
    <property type="match status" value="1"/>
</dbReference>
<dbReference type="InterPro" id="IPR052158">
    <property type="entry name" value="INH-QAR"/>
</dbReference>
<protein>
    <submittedName>
        <fullName evidence="2">DJ-1/PfpI family protein</fullName>
    </submittedName>
</protein>
<organism evidence="2 3">
    <name type="scientific">Martelella alba</name>
    <dbReference type="NCBI Taxonomy" id="2590451"/>
    <lineage>
        <taxon>Bacteria</taxon>
        <taxon>Pseudomonadati</taxon>
        <taxon>Pseudomonadota</taxon>
        <taxon>Alphaproteobacteria</taxon>
        <taxon>Hyphomicrobiales</taxon>
        <taxon>Aurantimonadaceae</taxon>
        <taxon>Martelella</taxon>
    </lineage>
</organism>
<dbReference type="PANTHER" id="PTHR43130:SF2">
    <property type="entry name" value="DJ-1_PFPI DOMAIN-CONTAINING PROTEIN"/>
    <property type="match status" value="1"/>
</dbReference>
<name>A0ABY2SRB9_9HYPH</name>